<feature type="transmembrane region" description="Helical" evidence="6">
    <location>
        <begin position="142"/>
        <end position="163"/>
    </location>
</feature>
<dbReference type="EMBL" id="SNRW01008027">
    <property type="protein sequence ID" value="KAA6380230.1"/>
    <property type="molecule type" value="Genomic_DNA"/>
</dbReference>
<dbReference type="GO" id="GO:0016020">
    <property type="term" value="C:membrane"/>
    <property type="evidence" value="ECO:0007669"/>
    <property type="project" value="UniProtKB-SubCell"/>
</dbReference>
<evidence type="ECO:0000256" key="6">
    <source>
        <dbReference type="SAM" id="Phobius"/>
    </source>
</evidence>
<dbReference type="SUPFAM" id="SSF143865">
    <property type="entry name" value="CorA soluble domain-like"/>
    <property type="match status" value="1"/>
</dbReference>
<evidence type="ECO:0000256" key="4">
    <source>
        <dbReference type="ARBA" id="ARBA00022989"/>
    </source>
</evidence>
<dbReference type="Pfam" id="PF01544">
    <property type="entry name" value="CorA"/>
    <property type="match status" value="1"/>
</dbReference>
<evidence type="ECO:0000256" key="1">
    <source>
        <dbReference type="ARBA" id="ARBA00004141"/>
    </source>
</evidence>
<comment type="caution">
    <text evidence="7">The sequence shown here is derived from an EMBL/GenBank/DDBJ whole genome shotgun (WGS) entry which is preliminary data.</text>
</comment>
<dbReference type="InterPro" id="IPR045861">
    <property type="entry name" value="CorA_cytoplasmic_dom"/>
</dbReference>
<dbReference type="AlphaFoldDB" id="A0A5J4VCH4"/>
<dbReference type="PANTHER" id="PTHR21535">
    <property type="entry name" value="MAGNESIUM AND COBALT TRANSPORT PROTEIN/MITOCHONDRIAL IMPORT INNER MEMBRANE TRANSLOCASE SUBUNIT TIM8"/>
    <property type="match status" value="1"/>
</dbReference>
<evidence type="ECO:0000256" key="3">
    <source>
        <dbReference type="ARBA" id="ARBA00022692"/>
    </source>
</evidence>
<feature type="transmembrane region" description="Helical" evidence="6">
    <location>
        <begin position="175"/>
        <end position="196"/>
    </location>
</feature>
<dbReference type="InterPro" id="IPR045863">
    <property type="entry name" value="CorA_TM1_TM2"/>
</dbReference>
<reference evidence="7 8" key="1">
    <citation type="submission" date="2019-03" db="EMBL/GenBank/DDBJ databases">
        <title>Single cell metagenomics reveals metabolic interactions within the superorganism composed of flagellate Streblomastix strix and complex community of Bacteroidetes bacteria on its surface.</title>
        <authorList>
            <person name="Treitli S.C."/>
            <person name="Kolisko M."/>
            <person name="Husnik F."/>
            <person name="Keeling P."/>
            <person name="Hampl V."/>
        </authorList>
    </citation>
    <scope>NUCLEOTIDE SEQUENCE [LARGE SCALE GENOMIC DNA]</scope>
    <source>
        <strain evidence="7">ST1C</strain>
    </source>
</reference>
<organism evidence="7 8">
    <name type="scientific">Streblomastix strix</name>
    <dbReference type="NCBI Taxonomy" id="222440"/>
    <lineage>
        <taxon>Eukaryota</taxon>
        <taxon>Metamonada</taxon>
        <taxon>Preaxostyla</taxon>
        <taxon>Oxymonadida</taxon>
        <taxon>Streblomastigidae</taxon>
        <taxon>Streblomastix</taxon>
    </lineage>
</organism>
<evidence type="ECO:0000256" key="5">
    <source>
        <dbReference type="ARBA" id="ARBA00023136"/>
    </source>
</evidence>
<keyword evidence="4 6" id="KW-1133">Transmembrane helix</keyword>
<sequence length="204" mass="23160">MKEMHNEQEQILQLTQALADGSDQEDLLARFDRDKQNLVSIRHGLMPYKDLLVAFTRHRQSINISSNSDNGLHSQMIQTHSFITNANARRRLRDGLESASSLLDDAETAKEELMNTHANYQAFLSVKLSRISNRVNIMAKDLTLATMVYSIIAFISAIYGMNIALPFSSINVGSLLPFVTILSIFVVLIFICLVVFRCLRWLQR</sequence>
<protein>
    <recommendedName>
        <fullName evidence="9">Magnesium transporter</fullName>
    </recommendedName>
</protein>
<keyword evidence="5 6" id="KW-0472">Membrane</keyword>
<evidence type="ECO:0000313" key="7">
    <source>
        <dbReference type="EMBL" id="KAA6380230.1"/>
    </source>
</evidence>
<keyword evidence="3 6" id="KW-0812">Transmembrane</keyword>
<dbReference type="OrthoDB" id="29879at2759"/>
<dbReference type="SUPFAM" id="SSF144083">
    <property type="entry name" value="Magnesium transport protein CorA, transmembrane region"/>
    <property type="match status" value="1"/>
</dbReference>
<dbReference type="Gene3D" id="1.20.58.340">
    <property type="entry name" value="Magnesium transport protein CorA, transmembrane region"/>
    <property type="match status" value="1"/>
</dbReference>
<dbReference type="PANTHER" id="PTHR21535:SF51">
    <property type="entry name" value="MANGANESE RESISTANCE PROTEIN MNR2"/>
    <property type="match status" value="1"/>
</dbReference>
<proteinExistence type="inferred from homology"/>
<evidence type="ECO:0000313" key="8">
    <source>
        <dbReference type="Proteomes" id="UP000324800"/>
    </source>
</evidence>
<dbReference type="InterPro" id="IPR002523">
    <property type="entry name" value="MgTranspt_CorA/ZnTranspt_ZntB"/>
</dbReference>
<evidence type="ECO:0000256" key="2">
    <source>
        <dbReference type="ARBA" id="ARBA00009765"/>
    </source>
</evidence>
<evidence type="ECO:0008006" key="9">
    <source>
        <dbReference type="Google" id="ProtNLM"/>
    </source>
</evidence>
<name>A0A5J4VCH4_9EUKA</name>
<accession>A0A5J4VCH4</accession>
<dbReference type="GO" id="GO:0046873">
    <property type="term" value="F:metal ion transmembrane transporter activity"/>
    <property type="evidence" value="ECO:0007669"/>
    <property type="project" value="InterPro"/>
</dbReference>
<gene>
    <name evidence="7" type="ORF">EZS28_024242</name>
</gene>
<comment type="similarity">
    <text evidence="2">Belongs to the CorA metal ion transporter (MIT) (TC 1.A.35) family.</text>
</comment>
<dbReference type="Proteomes" id="UP000324800">
    <property type="component" value="Unassembled WGS sequence"/>
</dbReference>
<comment type="subcellular location">
    <subcellularLocation>
        <location evidence="1">Membrane</location>
        <topology evidence="1">Multi-pass membrane protein</topology>
    </subcellularLocation>
</comment>